<name>A0ABD2Z2X7_9GENT</name>
<dbReference type="PANTHER" id="PTHR31973">
    <property type="entry name" value="POLYPROTEIN, PUTATIVE-RELATED"/>
    <property type="match status" value="1"/>
</dbReference>
<dbReference type="Proteomes" id="UP001630127">
    <property type="component" value="Unassembled WGS sequence"/>
</dbReference>
<keyword evidence="8" id="KW-1185">Reference proteome</keyword>
<reference evidence="7 8" key="1">
    <citation type="submission" date="2024-11" db="EMBL/GenBank/DDBJ databases">
        <title>A near-complete genome assembly of Cinchona calisaya.</title>
        <authorList>
            <person name="Lian D.C."/>
            <person name="Zhao X.W."/>
            <person name="Wei L."/>
        </authorList>
    </citation>
    <scope>NUCLEOTIDE SEQUENCE [LARGE SCALE GENOMIC DNA]</scope>
    <source>
        <tissue evidence="7">Nenye</tissue>
    </source>
</reference>
<accession>A0ABD2Z2X7</accession>
<evidence type="ECO:0000256" key="4">
    <source>
        <dbReference type="PROSITE-ProRule" id="PRU00325"/>
    </source>
</evidence>
<comment type="caution">
    <text evidence="7">The sequence shown here is derived from an EMBL/GenBank/DDBJ whole genome shotgun (WGS) entry which is preliminary data.</text>
</comment>
<organism evidence="7 8">
    <name type="scientific">Cinchona calisaya</name>
    <dbReference type="NCBI Taxonomy" id="153742"/>
    <lineage>
        <taxon>Eukaryota</taxon>
        <taxon>Viridiplantae</taxon>
        <taxon>Streptophyta</taxon>
        <taxon>Embryophyta</taxon>
        <taxon>Tracheophyta</taxon>
        <taxon>Spermatophyta</taxon>
        <taxon>Magnoliopsida</taxon>
        <taxon>eudicotyledons</taxon>
        <taxon>Gunneridae</taxon>
        <taxon>Pentapetalae</taxon>
        <taxon>asterids</taxon>
        <taxon>lamiids</taxon>
        <taxon>Gentianales</taxon>
        <taxon>Rubiaceae</taxon>
        <taxon>Cinchonoideae</taxon>
        <taxon>Cinchoneae</taxon>
        <taxon>Cinchona</taxon>
    </lineage>
</organism>
<feature type="compositionally biased region" description="Polar residues" evidence="5">
    <location>
        <begin position="65"/>
        <end position="89"/>
    </location>
</feature>
<evidence type="ECO:0000256" key="3">
    <source>
        <dbReference type="ARBA" id="ARBA00022833"/>
    </source>
</evidence>
<keyword evidence="3" id="KW-0862">Zinc</keyword>
<dbReference type="InterPro" id="IPR007527">
    <property type="entry name" value="Znf_SWIM"/>
</dbReference>
<keyword evidence="2 4" id="KW-0863">Zinc-finger</keyword>
<dbReference type="SMART" id="SM00575">
    <property type="entry name" value="ZnF_PMZ"/>
    <property type="match status" value="1"/>
</dbReference>
<dbReference type="InterPro" id="IPR004332">
    <property type="entry name" value="Transposase_MuDR"/>
</dbReference>
<evidence type="ECO:0000313" key="8">
    <source>
        <dbReference type="Proteomes" id="UP001630127"/>
    </source>
</evidence>
<dbReference type="Pfam" id="PF03108">
    <property type="entry name" value="DBD_Tnp_Mut"/>
    <property type="match status" value="1"/>
</dbReference>
<evidence type="ECO:0000259" key="6">
    <source>
        <dbReference type="PROSITE" id="PS50966"/>
    </source>
</evidence>
<evidence type="ECO:0000313" key="7">
    <source>
        <dbReference type="EMBL" id="KAL3513846.1"/>
    </source>
</evidence>
<dbReference type="PANTHER" id="PTHR31973:SF187">
    <property type="entry name" value="MUTATOR TRANSPOSASE MUDRA PROTEIN"/>
    <property type="match status" value="1"/>
</dbReference>
<feature type="domain" description="SWIM-type" evidence="6">
    <location>
        <begin position="425"/>
        <end position="457"/>
    </location>
</feature>
<evidence type="ECO:0000256" key="1">
    <source>
        <dbReference type="ARBA" id="ARBA00022723"/>
    </source>
</evidence>
<dbReference type="AlphaFoldDB" id="A0ABD2Z2X7"/>
<feature type="region of interest" description="Disordered" evidence="5">
    <location>
        <begin position="59"/>
        <end position="89"/>
    </location>
</feature>
<dbReference type="PROSITE" id="PS50966">
    <property type="entry name" value="ZF_SWIM"/>
    <property type="match status" value="1"/>
</dbReference>
<dbReference type="InterPro" id="IPR006564">
    <property type="entry name" value="Znf_PMZ"/>
</dbReference>
<evidence type="ECO:0000256" key="5">
    <source>
        <dbReference type="SAM" id="MobiDB-lite"/>
    </source>
</evidence>
<evidence type="ECO:0000256" key="2">
    <source>
        <dbReference type="ARBA" id="ARBA00022771"/>
    </source>
</evidence>
<keyword evidence="1" id="KW-0479">Metal-binding</keyword>
<sequence>MVLLRGVDSKSWVIKGFGYHSLRRREKWELNAYIEVNMNHNAGNRNNAGNEMNIGNVNIHERSKSGGNTNRTSGIKTRGSTSKVLKNTRISKSDDDEMSVCCGDELFLTYVTEELKAKSDSSGDLSGYESNSYVEVENESDSDIEADLMGAYLNSIEFTISDGERFRLLKGMIFADVDAFRKVLYEYNIQWGFSLIRDKNEKRRVTAHYGNYGREWRVQASPMPDDSNVSTNVLRNELTKYGLSPSDMLLYIAKQKAIDIIDGSHAEGYNLLPKYCIMLMNTNSSSKVPWAINRKCCRHILSNFKGKFPGALLTQLFWQAARSYHEKNFKEAVVKIKALKLEAYEWLDKILAELWARHAFPIDLKNAYITNNIAESFNNWLEILGNKVVPHVRKKLNEIANECRKCTLLFANGNEFQVNECNVSYIVNINERTYNCKVWNLTRIPCKHAVAILINKRVDLESYCEYSLTNDFYFKAYNAVIHPILDVQFWPPIEVNPSKVLPLVLKRKAGRSKKARRRELGEALVVGHIKRSSTLKCSLCQQFGHNKRERKDNHLLQLLLQHLVIRPHKSHSLFLLKAYDHQFKTLSLFFQAALNIRPGSLSQTPEQMFGSSVEYRLLGKELASMVMRNTTVKGYGKLGEGKLAEASGKNS</sequence>
<dbReference type="EMBL" id="JBJUIK010000011">
    <property type="protein sequence ID" value="KAL3513846.1"/>
    <property type="molecule type" value="Genomic_DNA"/>
</dbReference>
<dbReference type="GO" id="GO:0008270">
    <property type="term" value="F:zinc ion binding"/>
    <property type="evidence" value="ECO:0007669"/>
    <property type="project" value="UniProtKB-KW"/>
</dbReference>
<proteinExistence type="predicted"/>
<gene>
    <name evidence="7" type="ORF">ACH5RR_026563</name>
</gene>
<protein>
    <recommendedName>
        <fullName evidence="6">SWIM-type domain-containing protein</fullName>
    </recommendedName>
</protein>
<dbReference type="Pfam" id="PF04434">
    <property type="entry name" value="SWIM"/>
    <property type="match status" value="1"/>
</dbReference>